<name>A0A815RLK9_9BILA</name>
<reference evidence="2" key="1">
    <citation type="submission" date="2021-02" db="EMBL/GenBank/DDBJ databases">
        <authorList>
            <person name="Nowell W R."/>
        </authorList>
    </citation>
    <scope>NUCLEOTIDE SEQUENCE</scope>
</reference>
<dbReference type="OrthoDB" id="10043469at2759"/>
<comment type="caution">
    <text evidence="2">The sequence shown here is derived from an EMBL/GenBank/DDBJ whole genome shotgun (WGS) entry which is preliminary data.</text>
</comment>
<evidence type="ECO:0000313" key="2">
    <source>
        <dbReference type="EMBL" id="CAF1478068.1"/>
    </source>
</evidence>
<accession>A0A815RLK9</accession>
<proteinExistence type="predicted"/>
<gene>
    <name evidence="1" type="ORF">BJG266_LOCUS27142</name>
    <name evidence="2" type="ORF">QVE165_LOCUS42047</name>
</gene>
<evidence type="ECO:0000313" key="1">
    <source>
        <dbReference type="EMBL" id="CAF1205276.1"/>
    </source>
</evidence>
<organism evidence="2 3">
    <name type="scientific">Adineta steineri</name>
    <dbReference type="NCBI Taxonomy" id="433720"/>
    <lineage>
        <taxon>Eukaryota</taxon>
        <taxon>Metazoa</taxon>
        <taxon>Spiralia</taxon>
        <taxon>Gnathifera</taxon>
        <taxon>Rotifera</taxon>
        <taxon>Eurotatoria</taxon>
        <taxon>Bdelloidea</taxon>
        <taxon>Adinetida</taxon>
        <taxon>Adinetidae</taxon>
        <taxon>Adineta</taxon>
    </lineage>
</organism>
<protein>
    <submittedName>
        <fullName evidence="2">Uncharacterized protein</fullName>
    </submittedName>
</protein>
<evidence type="ECO:0000313" key="3">
    <source>
        <dbReference type="Proteomes" id="UP000663832"/>
    </source>
</evidence>
<dbReference type="EMBL" id="CAJNOM010000511">
    <property type="protein sequence ID" value="CAF1478068.1"/>
    <property type="molecule type" value="Genomic_DNA"/>
</dbReference>
<sequence length="228" mass="27227">MIKQSYVNSLTQQTIEIPKFICNMIECILLRLISHISLEQLSILRCCLPNFLYQLFQQIPNLIEQNVIDWIVEGIQTYCSNITIYKDLYHIPNQCHKHLLCDSYNCDDKLFRCVKIRETLCCLHDFIQNNCQKENLKDQFRSIYFHASIQHGYCEINLERIEQNDRSYCIANYLETTTTTRSSLKRFYRYRHRLTTQLSNVQYETMNITSKSSFIYINVIILYLSVLL</sequence>
<dbReference type="AlphaFoldDB" id="A0A815RLK9"/>
<dbReference type="Proteomes" id="UP000663832">
    <property type="component" value="Unassembled WGS sequence"/>
</dbReference>
<dbReference type="Proteomes" id="UP000663877">
    <property type="component" value="Unassembled WGS sequence"/>
</dbReference>
<dbReference type="EMBL" id="CAJNOI010000243">
    <property type="protein sequence ID" value="CAF1205276.1"/>
    <property type="molecule type" value="Genomic_DNA"/>
</dbReference>
<keyword evidence="3" id="KW-1185">Reference proteome</keyword>